<dbReference type="AlphaFoldDB" id="A0A4Q7J2H2"/>
<dbReference type="EMBL" id="SFCC01000014">
    <property type="protein sequence ID" value="RZQ60948.1"/>
    <property type="molecule type" value="Genomic_DNA"/>
</dbReference>
<dbReference type="Pfam" id="PF07687">
    <property type="entry name" value="M20_dimer"/>
    <property type="match status" value="1"/>
</dbReference>
<dbReference type="Pfam" id="PF01546">
    <property type="entry name" value="Peptidase_M20"/>
    <property type="match status" value="1"/>
</dbReference>
<dbReference type="PANTHER" id="PTHR43270">
    <property type="entry name" value="BETA-ALA-HIS DIPEPTIDASE"/>
    <property type="match status" value="1"/>
</dbReference>
<dbReference type="Proteomes" id="UP000292003">
    <property type="component" value="Unassembled WGS sequence"/>
</dbReference>
<feature type="domain" description="Peptidase M20 dimerisation" evidence="4">
    <location>
        <begin position="192"/>
        <end position="346"/>
    </location>
</feature>
<dbReference type="GO" id="GO:0008233">
    <property type="term" value="F:peptidase activity"/>
    <property type="evidence" value="ECO:0007669"/>
    <property type="project" value="UniProtKB-KW"/>
</dbReference>
<evidence type="ECO:0000313" key="5">
    <source>
        <dbReference type="EMBL" id="RZQ60948.1"/>
    </source>
</evidence>
<accession>A0A4Q7J2H2</accession>
<organism evidence="5 6">
    <name type="scientific">Amycolatopsis suaedae</name>
    <dbReference type="NCBI Taxonomy" id="2510978"/>
    <lineage>
        <taxon>Bacteria</taxon>
        <taxon>Bacillati</taxon>
        <taxon>Actinomycetota</taxon>
        <taxon>Actinomycetes</taxon>
        <taxon>Pseudonocardiales</taxon>
        <taxon>Pseudonocardiaceae</taxon>
        <taxon>Amycolatopsis</taxon>
    </lineage>
</organism>
<keyword evidence="2" id="KW-0479">Metal-binding</keyword>
<evidence type="ECO:0000313" key="6">
    <source>
        <dbReference type="Proteomes" id="UP000292003"/>
    </source>
</evidence>
<name>A0A4Q7J2H2_9PSEU</name>
<proteinExistence type="predicted"/>
<comment type="caution">
    <text evidence="5">The sequence shown here is derived from an EMBL/GenBank/DDBJ whole genome shotgun (WGS) entry which is preliminary data.</text>
</comment>
<dbReference type="GO" id="GO:0006508">
    <property type="term" value="P:proteolysis"/>
    <property type="evidence" value="ECO:0007669"/>
    <property type="project" value="UniProtKB-KW"/>
</dbReference>
<gene>
    <name evidence="5" type="ORF">EWH70_26025</name>
</gene>
<dbReference type="RefSeq" id="WP_130478161.1">
    <property type="nucleotide sequence ID" value="NZ_SFCC01000014.1"/>
</dbReference>
<protein>
    <submittedName>
        <fullName evidence="5">M20/M25/M40 family metallo-hydrolase</fullName>
    </submittedName>
</protein>
<dbReference type="GO" id="GO:0046872">
    <property type="term" value="F:metal ion binding"/>
    <property type="evidence" value="ECO:0007669"/>
    <property type="project" value="UniProtKB-KW"/>
</dbReference>
<dbReference type="PANTHER" id="PTHR43270:SF8">
    <property type="entry name" value="DI- AND TRIPEPTIDASE DUG2-RELATED"/>
    <property type="match status" value="1"/>
</dbReference>
<dbReference type="InterPro" id="IPR011650">
    <property type="entry name" value="Peptidase_M20_dimer"/>
</dbReference>
<evidence type="ECO:0000256" key="1">
    <source>
        <dbReference type="ARBA" id="ARBA00022670"/>
    </source>
</evidence>
<evidence type="ECO:0000256" key="2">
    <source>
        <dbReference type="ARBA" id="ARBA00022723"/>
    </source>
</evidence>
<dbReference type="InterPro" id="IPR002933">
    <property type="entry name" value="Peptidase_M20"/>
</dbReference>
<dbReference type="InterPro" id="IPR051458">
    <property type="entry name" value="Cyt/Met_Dipeptidase"/>
</dbReference>
<dbReference type="Gene3D" id="3.30.70.360">
    <property type="match status" value="1"/>
</dbReference>
<dbReference type="Gene3D" id="3.40.630.10">
    <property type="entry name" value="Zn peptidases"/>
    <property type="match status" value="1"/>
</dbReference>
<dbReference type="SUPFAM" id="SSF53187">
    <property type="entry name" value="Zn-dependent exopeptidases"/>
    <property type="match status" value="1"/>
</dbReference>
<keyword evidence="6" id="KW-1185">Reference proteome</keyword>
<dbReference type="OrthoDB" id="9761532at2"/>
<reference evidence="5 6" key="1">
    <citation type="submission" date="2019-02" db="EMBL/GenBank/DDBJ databases">
        <title>Draft genome sequence of Amycolatopsis sp. 8-3EHSu isolated from roots of Suaeda maritima.</title>
        <authorList>
            <person name="Duangmal K."/>
            <person name="Chantavorakit T."/>
        </authorList>
    </citation>
    <scope>NUCLEOTIDE SEQUENCE [LARGE SCALE GENOMIC DNA]</scope>
    <source>
        <strain evidence="5 6">8-3EHSu</strain>
    </source>
</reference>
<sequence length="462" mass="48722">MLSELFDHIDGRRDEYIDRLRRWVAVPSISSTGEGMDRAPAAAAGLLGELGFAARPLDAGAGWPAVFGDRPADRPGPTVLLYGHYDVQPPGDPAEWTSPPFQAEVRDGRIYGRGTADNKGQHLAALLAVDAVARVTGGVGCHVKVLLDGEEEICSPHLAAIAEAHRELLTADLAIWADGPVHESGRWALVFGVRGALTFEVEASGAASDLHSGNWGGVAPNAAWRLVHALGSLRDADGRILVDGWDDTVPELGELERATLAEHEPDPAALLAGIGADALDGPPGRSIGDRLAAYPTLSVNGLSSGHTGPGIRTVIPHRAVARCDIRLVPGQRAGTVWPLIRDHLQRQPGITARLLMSAEASGTPMDSPWTAPIAAGMRDAQGEPPVLLPPQGGTLPISPLTDELGLPTFGVPCANVDENNHAPDENLDLDRFLTGVKSIAAILLRLEAYSPPSGSREPTNDW</sequence>
<keyword evidence="3 5" id="KW-0378">Hydrolase</keyword>
<evidence type="ECO:0000259" key="4">
    <source>
        <dbReference type="Pfam" id="PF07687"/>
    </source>
</evidence>
<evidence type="ECO:0000256" key="3">
    <source>
        <dbReference type="ARBA" id="ARBA00022801"/>
    </source>
</evidence>
<keyword evidence="1" id="KW-0645">Protease</keyword>